<dbReference type="RefSeq" id="WP_206573274.1">
    <property type="nucleotide sequence ID" value="NZ_JAFKCV010000003.1"/>
</dbReference>
<sequence>MRGITKLFAISGATLLLSGCWLDDDENNPPTPPEPPAPEPVQTYLRITHAVPDAPGVDILADGSILAELENVDYQVSSPWLMLDGGGYEVQVNARLPDGTTTPVIGPTELNFAGDMTYDVLAVGEVATIEPLIIENTLTQVTSGNARVQIVHGAPNAPMVDIYVTAPDANLASEEALATLSFKEYTAQVEVPAGDYRVRVTPAGAMDVVFDSGTLSLTDGFDAMVTATDNVGAGSSPVTLLVSQAEGSSLVWDEEAGAYLRVLHGVADGPAVDVLLNNAAMPANPQLDGLTFPHATDFLPVSEGDYLVDVAADADNSLIVVDDAAVTLEQGAIYTAIAHNDLANIALDLLPDNPRSLATAAKVRIVHAAPSAGDVDIYLTADDDISDDQPAFSAVPFTSPVLTDTGYIELAEGSYFVTVTDSGSKEAAIGPLPLDFTEGQVFTAVALDAGGGGLPPQVILLDDSQPEPVEFEASQNFEVTLTGMQEVPMVSTQASATALVELDETNKLFRVELDASELTGVTGAHVHDGDIGMNGPVAFPLTDMGSGVFTLEATALTDTLIADLKEGDWYLNLHTEANPGGEVRGQIIDADTAIVTFPLSGLQEIPQVMTTAMGWGYATLNTQTLAVKLTAVTSGVADATMAHIHTGHAGENGPVYVGLEQHPEDMNVWRTPQGATLDAENAARLVSGGHYVNVHTPAYPNGELRGQITPANIEVYGVRATGEQEVPAVTTDALGIGAVTLNTLTGAIIANMNLYDISPTAGHIHAGAVGENGEVVFPFSNPEAGFWTLSQTLTVDQQALMQGAGLYVNFHTGANPEGELRGQITLGFD</sequence>
<evidence type="ECO:0000313" key="2">
    <source>
        <dbReference type="EMBL" id="MBN7825176.1"/>
    </source>
</evidence>
<dbReference type="PROSITE" id="PS50933">
    <property type="entry name" value="CHRD"/>
    <property type="match status" value="1"/>
</dbReference>
<dbReference type="Proteomes" id="UP000664654">
    <property type="component" value="Unassembled WGS sequence"/>
</dbReference>
<dbReference type="Pfam" id="PF07452">
    <property type="entry name" value="CHRD"/>
    <property type="match status" value="3"/>
</dbReference>
<dbReference type="Pfam" id="PF14344">
    <property type="entry name" value="DUF4397"/>
    <property type="match status" value="2"/>
</dbReference>
<dbReference type="InterPro" id="IPR010895">
    <property type="entry name" value="CHRD"/>
</dbReference>
<dbReference type="SMART" id="SM00754">
    <property type="entry name" value="CHRD"/>
    <property type="match status" value="3"/>
</dbReference>
<dbReference type="EMBL" id="JAFKCV010000003">
    <property type="protein sequence ID" value="MBN7825176.1"/>
    <property type="molecule type" value="Genomic_DNA"/>
</dbReference>
<dbReference type="AlphaFoldDB" id="A0A939DNT0"/>
<protein>
    <submittedName>
        <fullName evidence="2">CHRD domain-containing protein</fullName>
    </submittedName>
</protein>
<reference evidence="2" key="1">
    <citation type="submission" date="2021-03" db="EMBL/GenBank/DDBJ databases">
        <title>novel species isolated from a fishpond in China.</title>
        <authorList>
            <person name="Lu H."/>
            <person name="Cai Z."/>
        </authorList>
    </citation>
    <scope>NUCLEOTIDE SEQUENCE</scope>
    <source>
        <strain evidence="2">JCM 30855</strain>
    </source>
</reference>
<evidence type="ECO:0000259" key="1">
    <source>
        <dbReference type="PROSITE" id="PS50933"/>
    </source>
</evidence>
<dbReference type="InterPro" id="IPR025510">
    <property type="entry name" value="DUF4397"/>
</dbReference>
<organism evidence="2 3">
    <name type="scientific">Bowmanella dokdonensis</name>
    <dbReference type="NCBI Taxonomy" id="751969"/>
    <lineage>
        <taxon>Bacteria</taxon>
        <taxon>Pseudomonadati</taxon>
        <taxon>Pseudomonadota</taxon>
        <taxon>Gammaproteobacteria</taxon>
        <taxon>Alteromonadales</taxon>
        <taxon>Alteromonadaceae</taxon>
        <taxon>Bowmanella</taxon>
    </lineage>
</organism>
<comment type="caution">
    <text evidence="2">The sequence shown here is derived from an EMBL/GenBank/DDBJ whole genome shotgun (WGS) entry which is preliminary data.</text>
</comment>
<gene>
    <name evidence="2" type="ORF">J0A66_08095</name>
</gene>
<name>A0A939DNT0_9ALTE</name>
<proteinExistence type="predicted"/>
<keyword evidence="3" id="KW-1185">Reference proteome</keyword>
<accession>A0A939DNT0</accession>
<feature type="domain" description="CHRD" evidence="1">
    <location>
        <begin position="473"/>
        <end position="592"/>
    </location>
</feature>
<dbReference type="PROSITE" id="PS51257">
    <property type="entry name" value="PROKAR_LIPOPROTEIN"/>
    <property type="match status" value="1"/>
</dbReference>
<evidence type="ECO:0000313" key="3">
    <source>
        <dbReference type="Proteomes" id="UP000664654"/>
    </source>
</evidence>